<dbReference type="Gene3D" id="1.10.3380.20">
    <property type="match status" value="1"/>
</dbReference>
<dbReference type="eggNOG" id="KOG0950">
    <property type="taxonomic scope" value="Eukaryota"/>
</dbReference>
<dbReference type="SMR" id="A0A1I7ST49"/>
<accession>A0A1I7ST49</accession>
<dbReference type="GO" id="GO:0003677">
    <property type="term" value="F:DNA binding"/>
    <property type="evidence" value="ECO:0007669"/>
    <property type="project" value="InterPro"/>
</dbReference>
<dbReference type="Proteomes" id="UP000095284">
    <property type="component" value="Unplaced"/>
</dbReference>
<dbReference type="InterPro" id="IPR043502">
    <property type="entry name" value="DNA/RNA_pol_sf"/>
</dbReference>
<evidence type="ECO:0000313" key="5">
    <source>
        <dbReference type="Proteomes" id="UP000659654"/>
    </source>
</evidence>
<sequence length="1007" mass="114343">MLSKSRLLPSASLRLGNIGGGEIQFEALIEQVAVTTELASRRPTEEMEAIVFSSPSSSSSPFNSSRFLRTRYRDSYLVASDISQLRLTLSELKKKKFVPRPRDYTHLILDSISIGLIKTKEDAFRIASHCQNRLSRSVDEILEALRQSQLIGIEDNEEITVAITQLGSAISSSFLTPSEGQFIYKQLVKANASVDLRTDLQLLYLITPLPNRIGFKGLKLTNLFKYYEKLLTPTERDSAKKMGITNASCLKLSFGHREDEVHGRFYLTLVLRELMANKPEAEILREFGLDEMQLDLLKTQTVVYLKTVISITDQLGWHYLNILMKSFGQKVEMTISTDVIDLMHLSGIDGVRALAFVEQGIESVRQLAMTDPPILEKILRHTIPFKEGEKKGDKNEWLQGQITDCKTAVQTLVANAEQFLKNRDSDKTFEFTINESERSMETEGTICSLILNKRSCLERLCSNAKFLVLDYVEDHLQILNDDEYFMEMDFDTPECSKCSENVADELEKLFSSTVPIFAKDLSLLFYQCKHHFLSVSFIQENWTSFLSKFHCVLSILRVRNKSLDPDPEGLGSYFANIASRFCNKTLAEPCIYPLCRLIKNVILSQKISDHMMKLTSIWNESVQTSIYMSYYGIALNLEQVYHLRQSLQVMMTKTEEKIWKFTDQKFNVYKVSSTRKVLSECNVFMDQNSRAPGSVDELSRTNHPIAELIVSARNAYTAYTQLEDISSHCDPDGRVRCFYNTLSHATGRIGIENPPIQMLIKRKIIDGQSARSVFTAKDGCVLISADFSQLELRMILAMSGDETLARLINDEIDPFEYLSASLREEGIHINRDTAKKLFYSIVYGIGASALSLDLNIDIRRAEQLISVFSTVFKGVDHWLRRVTQTALERRYASNIWGLGVGLASMRSTEAKRRIPNYIIQSSVTHAFRVALNNIRTSFPKSMGGMVLQIHDEIICEVKRDLIHESVELIKKLMSTSLLGIDFPVSIKIGPNWGQMEKIESSCDQKTV</sequence>
<evidence type="ECO:0000313" key="2">
    <source>
        <dbReference type="EMBL" id="CAD5221678.1"/>
    </source>
</evidence>
<dbReference type="Gene3D" id="1.10.150.20">
    <property type="entry name" value="5' to 3' exonuclease, C-terminal subdomain"/>
    <property type="match status" value="1"/>
</dbReference>
<dbReference type="PANTHER" id="PTHR10133">
    <property type="entry name" value="DNA POLYMERASE I"/>
    <property type="match status" value="1"/>
</dbReference>
<reference evidence="3" key="2">
    <citation type="submission" date="2020-08" db="EMBL/GenBank/DDBJ databases">
        <authorList>
            <person name="Kikuchi T."/>
        </authorList>
    </citation>
    <scope>NUCLEOTIDE SEQUENCE</scope>
    <source>
        <strain evidence="2">Ka4C1</strain>
    </source>
</reference>
<dbReference type="GO" id="GO:0003887">
    <property type="term" value="F:DNA-directed DNA polymerase activity"/>
    <property type="evidence" value="ECO:0007669"/>
    <property type="project" value="InterPro"/>
</dbReference>
<organism evidence="4 6">
    <name type="scientific">Bursaphelenchus xylophilus</name>
    <name type="common">Pinewood nematode worm</name>
    <name type="synonym">Aphelenchoides xylophilus</name>
    <dbReference type="NCBI Taxonomy" id="6326"/>
    <lineage>
        <taxon>Eukaryota</taxon>
        <taxon>Metazoa</taxon>
        <taxon>Ecdysozoa</taxon>
        <taxon>Nematoda</taxon>
        <taxon>Chromadorea</taxon>
        <taxon>Rhabditida</taxon>
        <taxon>Tylenchina</taxon>
        <taxon>Tylenchomorpha</taxon>
        <taxon>Aphelenchoidea</taxon>
        <taxon>Aphelenchoididae</taxon>
        <taxon>Bursaphelenchus</taxon>
    </lineage>
</organism>
<dbReference type="PRINTS" id="PR00868">
    <property type="entry name" value="DNAPOLI"/>
</dbReference>
<dbReference type="Pfam" id="PF00476">
    <property type="entry name" value="DNA_pol_A"/>
    <property type="match status" value="1"/>
</dbReference>
<evidence type="ECO:0000259" key="1">
    <source>
        <dbReference type="SMART" id="SM00482"/>
    </source>
</evidence>
<dbReference type="InterPro" id="IPR048960">
    <property type="entry name" value="POLQ-like_helical"/>
</dbReference>
<dbReference type="OrthoDB" id="2320933at2759"/>
<dbReference type="WBParaSite" id="BXY_1621800.1">
    <property type="protein sequence ID" value="BXY_1621800.1"/>
    <property type="gene ID" value="BXY_1621800"/>
</dbReference>
<dbReference type="GO" id="GO:0006302">
    <property type="term" value="P:double-strand break repair"/>
    <property type="evidence" value="ECO:0007669"/>
    <property type="project" value="TreeGrafter"/>
</dbReference>
<dbReference type="InterPro" id="IPR002298">
    <property type="entry name" value="DNA_polymerase_A"/>
</dbReference>
<evidence type="ECO:0000313" key="3">
    <source>
        <dbReference type="EMBL" id="CAG9108733.1"/>
    </source>
</evidence>
<dbReference type="EMBL" id="CAJFCV020000003">
    <property type="protein sequence ID" value="CAG9108733.1"/>
    <property type="molecule type" value="Genomic_DNA"/>
</dbReference>
<reference evidence="6" key="1">
    <citation type="submission" date="2016-11" db="UniProtKB">
        <authorList>
            <consortium name="WormBaseParasite"/>
        </authorList>
    </citation>
    <scope>IDENTIFICATION</scope>
</reference>
<dbReference type="SUPFAM" id="SSF56672">
    <property type="entry name" value="DNA/RNA polymerases"/>
    <property type="match status" value="1"/>
</dbReference>
<proteinExistence type="predicted"/>
<dbReference type="InterPro" id="IPR001098">
    <property type="entry name" value="DNA-dir_DNA_pol_A_palm_dom"/>
</dbReference>
<feature type="domain" description="DNA-directed DNA polymerase family A palm" evidence="1">
    <location>
        <begin position="767"/>
        <end position="961"/>
    </location>
</feature>
<dbReference type="SMART" id="SM00482">
    <property type="entry name" value="POLAc"/>
    <property type="match status" value="1"/>
</dbReference>
<gene>
    <name evidence="2" type="ORF">BXYJ_LOCUS6798</name>
</gene>
<evidence type="ECO:0000313" key="6">
    <source>
        <dbReference type="WBParaSite" id="BXY_1621800.1"/>
    </source>
</evidence>
<keyword evidence="5" id="KW-1185">Reference proteome</keyword>
<dbReference type="Proteomes" id="UP000582659">
    <property type="component" value="Unassembled WGS sequence"/>
</dbReference>
<dbReference type="GO" id="GO:0006261">
    <property type="term" value="P:DNA-templated DNA replication"/>
    <property type="evidence" value="ECO:0007669"/>
    <property type="project" value="InterPro"/>
</dbReference>
<evidence type="ECO:0000313" key="4">
    <source>
        <dbReference type="Proteomes" id="UP000095284"/>
    </source>
</evidence>
<name>A0A1I7ST49_BURXY</name>
<dbReference type="SUPFAM" id="SSF158702">
    <property type="entry name" value="Sec63 N-terminal domain-like"/>
    <property type="match status" value="1"/>
</dbReference>
<dbReference type="AlphaFoldDB" id="A0A1I7ST49"/>
<dbReference type="Gene3D" id="3.30.70.370">
    <property type="match status" value="1"/>
</dbReference>
<dbReference type="EMBL" id="CAJFDI010000003">
    <property type="protein sequence ID" value="CAD5221678.1"/>
    <property type="molecule type" value="Genomic_DNA"/>
</dbReference>
<protein>
    <submittedName>
        <fullName evidence="2">(pine wood nematode) hypothetical protein</fullName>
    </submittedName>
    <submittedName>
        <fullName evidence="6">POLAc domain-containing protein</fullName>
    </submittedName>
</protein>
<dbReference type="Pfam" id="PF21099">
    <property type="entry name" value="POLQ_helical"/>
    <property type="match status" value="1"/>
</dbReference>
<dbReference type="Proteomes" id="UP000659654">
    <property type="component" value="Unassembled WGS sequence"/>
</dbReference>
<dbReference type="PANTHER" id="PTHR10133:SF62">
    <property type="entry name" value="DNA POLYMERASE THETA"/>
    <property type="match status" value="1"/>
</dbReference>